<evidence type="ECO:0000259" key="8">
    <source>
        <dbReference type="Pfam" id="PF00892"/>
    </source>
</evidence>
<keyword evidence="3" id="KW-1003">Cell membrane</keyword>
<feature type="transmembrane region" description="Helical" evidence="7">
    <location>
        <begin position="124"/>
        <end position="143"/>
    </location>
</feature>
<dbReference type="InterPro" id="IPR000620">
    <property type="entry name" value="EamA_dom"/>
</dbReference>
<evidence type="ECO:0000313" key="10">
    <source>
        <dbReference type="Proteomes" id="UP000319865"/>
    </source>
</evidence>
<dbReference type="Gene3D" id="1.10.3730.20">
    <property type="match status" value="1"/>
</dbReference>
<reference evidence="9 10" key="1">
    <citation type="submission" date="2019-06" db="EMBL/GenBank/DDBJ databases">
        <title>Sequencing the genomes of 1000 actinobacteria strains.</title>
        <authorList>
            <person name="Klenk H.-P."/>
        </authorList>
    </citation>
    <scope>NUCLEOTIDE SEQUENCE [LARGE SCALE GENOMIC DNA]</scope>
    <source>
        <strain evidence="9 10">DSM 46837</strain>
    </source>
</reference>
<evidence type="ECO:0000256" key="2">
    <source>
        <dbReference type="ARBA" id="ARBA00007362"/>
    </source>
</evidence>
<feature type="transmembrane region" description="Helical" evidence="7">
    <location>
        <begin position="68"/>
        <end position="90"/>
    </location>
</feature>
<dbReference type="PANTHER" id="PTHR32322">
    <property type="entry name" value="INNER MEMBRANE TRANSPORTER"/>
    <property type="match status" value="1"/>
</dbReference>
<feature type="domain" description="EamA" evidence="8">
    <location>
        <begin position="12"/>
        <end position="140"/>
    </location>
</feature>
<dbReference type="PANTHER" id="PTHR32322:SF18">
    <property type="entry name" value="S-ADENOSYLMETHIONINE_S-ADENOSYLHOMOCYSTEINE TRANSPORTER"/>
    <property type="match status" value="1"/>
</dbReference>
<evidence type="ECO:0000256" key="4">
    <source>
        <dbReference type="ARBA" id="ARBA00022692"/>
    </source>
</evidence>
<sequence>MKGEALTHTQLALGFAVFGSATPISQIIGRSFPTFIGSLGRMLIAALLLAPLLIGQRQAFRGLSRRELASLGLITVFGMVGFTLFLLYGLSLTTGVAASVIMATTPAMTAVGAWLFFHEALTKLKVAALVLAFAGVAVVNGSQYGQGGIGNWTSIVFGGLLVFGAVCCQALYTLAGKPAGEQLSPVQITGVTSAAAAVLFVPLALFQVGGFDASQVETSGLVALLWWGAGTLALGTLFMYSGMQTASGLIASAFTGVMPVSALVLSYVLLGEPFRWIHVLGFAVVVASIVVVAYANERQPSS</sequence>
<feature type="transmembrane region" description="Helical" evidence="7">
    <location>
        <begin position="35"/>
        <end position="56"/>
    </location>
</feature>
<comment type="subcellular location">
    <subcellularLocation>
        <location evidence="1">Cell membrane</location>
        <topology evidence="1">Multi-pass membrane protein</topology>
    </subcellularLocation>
</comment>
<feature type="domain" description="EamA" evidence="8">
    <location>
        <begin position="157"/>
        <end position="293"/>
    </location>
</feature>
<keyword evidence="5 7" id="KW-1133">Transmembrane helix</keyword>
<accession>A0A543PJY1</accession>
<keyword evidence="10" id="KW-1185">Reference proteome</keyword>
<feature type="transmembrane region" description="Helical" evidence="7">
    <location>
        <begin position="96"/>
        <end position="117"/>
    </location>
</feature>
<dbReference type="InterPro" id="IPR037185">
    <property type="entry name" value="EmrE-like"/>
</dbReference>
<evidence type="ECO:0000256" key="5">
    <source>
        <dbReference type="ARBA" id="ARBA00022989"/>
    </source>
</evidence>
<feature type="transmembrane region" description="Helical" evidence="7">
    <location>
        <begin position="220"/>
        <end position="240"/>
    </location>
</feature>
<name>A0A543PJY1_9ACTN</name>
<dbReference type="InterPro" id="IPR050638">
    <property type="entry name" value="AA-Vitamin_Transporters"/>
</dbReference>
<dbReference type="GO" id="GO:0005886">
    <property type="term" value="C:plasma membrane"/>
    <property type="evidence" value="ECO:0007669"/>
    <property type="project" value="UniProtKB-SubCell"/>
</dbReference>
<keyword evidence="4 7" id="KW-0812">Transmembrane</keyword>
<keyword evidence="6 7" id="KW-0472">Membrane</keyword>
<dbReference type="Pfam" id="PF00892">
    <property type="entry name" value="EamA"/>
    <property type="match status" value="2"/>
</dbReference>
<dbReference type="Proteomes" id="UP000319865">
    <property type="component" value="Unassembled WGS sequence"/>
</dbReference>
<dbReference type="EMBL" id="VFQE01000001">
    <property type="protein sequence ID" value="TQN44367.1"/>
    <property type="molecule type" value="Genomic_DNA"/>
</dbReference>
<feature type="transmembrane region" description="Helical" evidence="7">
    <location>
        <begin position="276"/>
        <end position="295"/>
    </location>
</feature>
<feature type="transmembrane region" description="Helical" evidence="7">
    <location>
        <begin position="186"/>
        <end position="208"/>
    </location>
</feature>
<evidence type="ECO:0000313" key="9">
    <source>
        <dbReference type="EMBL" id="TQN44367.1"/>
    </source>
</evidence>
<protein>
    <submittedName>
        <fullName evidence="9">Threonine/homoserine efflux transporter RhtA</fullName>
    </submittedName>
</protein>
<feature type="transmembrane region" description="Helical" evidence="7">
    <location>
        <begin position="247"/>
        <end position="270"/>
    </location>
</feature>
<feature type="transmembrane region" description="Helical" evidence="7">
    <location>
        <begin position="155"/>
        <end position="174"/>
    </location>
</feature>
<comment type="similarity">
    <text evidence="2">Belongs to the EamA transporter family.</text>
</comment>
<dbReference type="RefSeq" id="WP_142026792.1">
    <property type="nucleotide sequence ID" value="NZ_VFQE01000001.1"/>
</dbReference>
<proteinExistence type="inferred from homology"/>
<dbReference type="SUPFAM" id="SSF103481">
    <property type="entry name" value="Multidrug resistance efflux transporter EmrE"/>
    <property type="match status" value="2"/>
</dbReference>
<gene>
    <name evidence="9" type="ORF">FHU33_3868</name>
</gene>
<evidence type="ECO:0000256" key="6">
    <source>
        <dbReference type="ARBA" id="ARBA00023136"/>
    </source>
</evidence>
<dbReference type="AlphaFoldDB" id="A0A543PJY1"/>
<organism evidence="9 10">
    <name type="scientific">Blastococcus colisei</name>
    <dbReference type="NCBI Taxonomy" id="1564162"/>
    <lineage>
        <taxon>Bacteria</taxon>
        <taxon>Bacillati</taxon>
        <taxon>Actinomycetota</taxon>
        <taxon>Actinomycetes</taxon>
        <taxon>Geodermatophilales</taxon>
        <taxon>Geodermatophilaceae</taxon>
        <taxon>Blastococcus</taxon>
    </lineage>
</organism>
<evidence type="ECO:0000256" key="3">
    <source>
        <dbReference type="ARBA" id="ARBA00022475"/>
    </source>
</evidence>
<evidence type="ECO:0000256" key="1">
    <source>
        <dbReference type="ARBA" id="ARBA00004651"/>
    </source>
</evidence>
<dbReference type="OrthoDB" id="9807937at2"/>
<evidence type="ECO:0000256" key="7">
    <source>
        <dbReference type="SAM" id="Phobius"/>
    </source>
</evidence>
<comment type="caution">
    <text evidence="9">The sequence shown here is derived from an EMBL/GenBank/DDBJ whole genome shotgun (WGS) entry which is preliminary data.</text>
</comment>
<feature type="transmembrane region" description="Helical" evidence="7">
    <location>
        <begin position="12"/>
        <end position="29"/>
    </location>
</feature>